<keyword evidence="1" id="KW-0472">Membrane</keyword>
<dbReference type="PIRSF" id="PIRSF018266">
    <property type="entry name" value="FecR"/>
    <property type="match status" value="1"/>
</dbReference>
<accession>A0A2T5BZ58</accession>
<dbReference type="Pfam" id="PF04773">
    <property type="entry name" value="FecR"/>
    <property type="match status" value="1"/>
</dbReference>
<sequence>MAVNRKHIDNVFGQKQSLRDQQMLERYFEDIDLNEETRQIVKEQWEQFDATADGAANIDHVFHKLFYTITNSTRNSGKIINLRFRIAQIAAILIVGIFLAGAIYFTRSSYHIAESQQIEFISTSGFRNQFKLPDGTTGWLGADSELKYQLEENNHRVVKLDGLAFFNVVHNDSPFIVKTPKNLNVEVMGTRFNVSAYSADPSCEVVLEEGSVLLSNTSGLNEKMVPNDRIVFDLRNNQLKKSQVNTSDYLSWIDGKLVLKDISLREACLRLSRFYNVDMEVRAENIDKEKVRLVLENESLEDALKLLSVIAPISYQVEERKARGDDSYSRKKIIILNKSPM</sequence>
<dbReference type="Pfam" id="PF16344">
    <property type="entry name" value="FecR_C"/>
    <property type="match status" value="1"/>
</dbReference>
<keyword evidence="1" id="KW-0812">Transmembrane</keyword>
<dbReference type="RefSeq" id="WP_107823239.1">
    <property type="nucleotide sequence ID" value="NZ_OY782574.1"/>
</dbReference>
<evidence type="ECO:0000256" key="1">
    <source>
        <dbReference type="SAM" id="Phobius"/>
    </source>
</evidence>
<name>A0A2T5BZ58_9BACT</name>
<dbReference type="OrthoDB" id="1117999at2"/>
<dbReference type="InterPro" id="IPR012373">
    <property type="entry name" value="Ferrdict_sens_TM"/>
</dbReference>
<dbReference type="Gene3D" id="2.60.120.1440">
    <property type="match status" value="1"/>
</dbReference>
<gene>
    <name evidence="4" type="ORF">C8N47_11671</name>
</gene>
<proteinExistence type="predicted"/>
<feature type="transmembrane region" description="Helical" evidence="1">
    <location>
        <begin position="84"/>
        <end position="105"/>
    </location>
</feature>
<feature type="domain" description="FecR protein" evidence="2">
    <location>
        <begin position="123"/>
        <end position="212"/>
    </location>
</feature>
<evidence type="ECO:0000259" key="3">
    <source>
        <dbReference type="Pfam" id="PF16344"/>
    </source>
</evidence>
<dbReference type="InterPro" id="IPR032508">
    <property type="entry name" value="FecR_C"/>
</dbReference>
<dbReference type="PANTHER" id="PTHR30273:SF2">
    <property type="entry name" value="PROTEIN FECR"/>
    <property type="match status" value="1"/>
</dbReference>
<evidence type="ECO:0000259" key="2">
    <source>
        <dbReference type="Pfam" id="PF04773"/>
    </source>
</evidence>
<dbReference type="Gene3D" id="3.55.50.30">
    <property type="match status" value="1"/>
</dbReference>
<dbReference type="GO" id="GO:0016989">
    <property type="term" value="F:sigma factor antagonist activity"/>
    <property type="evidence" value="ECO:0007669"/>
    <property type="project" value="TreeGrafter"/>
</dbReference>
<feature type="domain" description="Protein FecR C-terminal" evidence="3">
    <location>
        <begin position="256"/>
        <end position="321"/>
    </location>
</feature>
<evidence type="ECO:0000313" key="5">
    <source>
        <dbReference type="Proteomes" id="UP000243525"/>
    </source>
</evidence>
<keyword evidence="5" id="KW-1185">Reference proteome</keyword>
<dbReference type="InterPro" id="IPR006860">
    <property type="entry name" value="FecR"/>
</dbReference>
<organism evidence="4 5">
    <name type="scientific">Mangrovibacterium marinum</name>
    <dbReference type="NCBI Taxonomy" id="1639118"/>
    <lineage>
        <taxon>Bacteria</taxon>
        <taxon>Pseudomonadati</taxon>
        <taxon>Bacteroidota</taxon>
        <taxon>Bacteroidia</taxon>
        <taxon>Marinilabiliales</taxon>
        <taxon>Prolixibacteraceae</taxon>
        <taxon>Mangrovibacterium</taxon>
    </lineage>
</organism>
<evidence type="ECO:0000313" key="4">
    <source>
        <dbReference type="EMBL" id="PTN07546.1"/>
    </source>
</evidence>
<dbReference type="PANTHER" id="PTHR30273">
    <property type="entry name" value="PERIPLASMIC SIGNAL SENSOR AND SIGMA FACTOR ACTIVATOR FECR-RELATED"/>
    <property type="match status" value="1"/>
</dbReference>
<dbReference type="Proteomes" id="UP000243525">
    <property type="component" value="Unassembled WGS sequence"/>
</dbReference>
<dbReference type="EMBL" id="QAAD01000016">
    <property type="protein sequence ID" value="PTN07546.1"/>
    <property type="molecule type" value="Genomic_DNA"/>
</dbReference>
<keyword evidence="1" id="KW-1133">Transmembrane helix</keyword>
<reference evidence="4 5" key="1">
    <citation type="submission" date="2018-04" db="EMBL/GenBank/DDBJ databases">
        <title>Genomic Encyclopedia of Archaeal and Bacterial Type Strains, Phase II (KMG-II): from individual species to whole genera.</title>
        <authorList>
            <person name="Goeker M."/>
        </authorList>
    </citation>
    <scope>NUCLEOTIDE SEQUENCE [LARGE SCALE GENOMIC DNA]</scope>
    <source>
        <strain evidence="4 5">DSM 28823</strain>
    </source>
</reference>
<protein>
    <submittedName>
        <fullName evidence="4">FecR family protein</fullName>
    </submittedName>
</protein>
<dbReference type="AlphaFoldDB" id="A0A2T5BZ58"/>
<comment type="caution">
    <text evidence="4">The sequence shown here is derived from an EMBL/GenBank/DDBJ whole genome shotgun (WGS) entry which is preliminary data.</text>
</comment>